<name>A0A9P7DWY3_9AGAM</name>
<dbReference type="Proteomes" id="UP000807769">
    <property type="component" value="Unassembled WGS sequence"/>
</dbReference>
<evidence type="ECO:0000313" key="3">
    <source>
        <dbReference type="Proteomes" id="UP000807769"/>
    </source>
</evidence>
<dbReference type="EMBL" id="JABBWG010000053">
    <property type="protein sequence ID" value="KAG1805433.1"/>
    <property type="molecule type" value="Genomic_DNA"/>
</dbReference>
<feature type="region of interest" description="Disordered" evidence="1">
    <location>
        <begin position="68"/>
        <end position="108"/>
    </location>
</feature>
<gene>
    <name evidence="2" type="ORF">BJ212DRAFT_1304041</name>
</gene>
<accession>A0A9P7DWY3</accession>
<evidence type="ECO:0000256" key="1">
    <source>
        <dbReference type="SAM" id="MobiDB-lite"/>
    </source>
</evidence>
<protein>
    <submittedName>
        <fullName evidence="2">Uncharacterized protein</fullName>
    </submittedName>
</protein>
<comment type="caution">
    <text evidence="2">The sequence shown here is derived from an EMBL/GenBank/DDBJ whole genome shotgun (WGS) entry which is preliminary data.</text>
</comment>
<dbReference type="AlphaFoldDB" id="A0A9P7DWY3"/>
<dbReference type="GeneID" id="64627555"/>
<sequence>MLGVDLKKVFATGCCPSASTVCGDNIFWVSFTKLPGENYSPLIDGVFPEKHMETLRWKYSPSSVVRLGPGSRNAGNSRDSRGDSRDSWGDSRNSMSDGDSRGNNDWDGVSSRKGFSSCGHHNNLGPALPTSVRHVEDGNLTIQLAVYISKIFPMRQAGHMLYDKLQHLNWGQNKASIATYLQSMNMEEVSKVRSQD</sequence>
<keyword evidence="3" id="KW-1185">Reference proteome</keyword>
<proteinExistence type="predicted"/>
<organism evidence="2 3">
    <name type="scientific">Suillus subaureus</name>
    <dbReference type="NCBI Taxonomy" id="48587"/>
    <lineage>
        <taxon>Eukaryota</taxon>
        <taxon>Fungi</taxon>
        <taxon>Dikarya</taxon>
        <taxon>Basidiomycota</taxon>
        <taxon>Agaricomycotina</taxon>
        <taxon>Agaricomycetes</taxon>
        <taxon>Agaricomycetidae</taxon>
        <taxon>Boletales</taxon>
        <taxon>Suillineae</taxon>
        <taxon>Suillaceae</taxon>
        <taxon>Suillus</taxon>
    </lineage>
</organism>
<feature type="compositionally biased region" description="Basic and acidic residues" evidence="1">
    <location>
        <begin position="78"/>
        <end position="89"/>
    </location>
</feature>
<reference evidence="2" key="1">
    <citation type="journal article" date="2020" name="New Phytol.">
        <title>Comparative genomics reveals dynamic genome evolution in host specialist ectomycorrhizal fungi.</title>
        <authorList>
            <person name="Lofgren L.A."/>
            <person name="Nguyen N.H."/>
            <person name="Vilgalys R."/>
            <person name="Ruytinx J."/>
            <person name="Liao H.L."/>
            <person name="Branco S."/>
            <person name="Kuo A."/>
            <person name="LaButti K."/>
            <person name="Lipzen A."/>
            <person name="Andreopoulos W."/>
            <person name="Pangilinan J."/>
            <person name="Riley R."/>
            <person name="Hundley H."/>
            <person name="Na H."/>
            <person name="Barry K."/>
            <person name="Grigoriev I.V."/>
            <person name="Stajich J.E."/>
            <person name="Kennedy P.G."/>
        </authorList>
    </citation>
    <scope>NUCLEOTIDE SEQUENCE</scope>
    <source>
        <strain evidence="2">MN1</strain>
    </source>
</reference>
<evidence type="ECO:0000313" key="2">
    <source>
        <dbReference type="EMBL" id="KAG1805433.1"/>
    </source>
</evidence>
<dbReference type="RefSeq" id="XP_041187216.1">
    <property type="nucleotide sequence ID" value="XM_041333538.1"/>
</dbReference>